<dbReference type="PANTHER" id="PTHR43179">
    <property type="entry name" value="RHAMNOSYLTRANSFERASE WBBL"/>
    <property type="match status" value="1"/>
</dbReference>
<dbReference type="RefSeq" id="WP_210810660.1">
    <property type="nucleotide sequence ID" value="NZ_JAGQDG010000007.1"/>
</dbReference>
<dbReference type="Gene3D" id="3.90.550.10">
    <property type="entry name" value="Spore Coat Polysaccharide Biosynthesis Protein SpsA, Chain A"/>
    <property type="match status" value="1"/>
</dbReference>
<name>A0ABS5E1C8_9BURK</name>
<dbReference type="Pfam" id="PF00535">
    <property type="entry name" value="Glycos_transf_2"/>
    <property type="match status" value="1"/>
</dbReference>
<evidence type="ECO:0000313" key="3">
    <source>
        <dbReference type="Proteomes" id="UP000672097"/>
    </source>
</evidence>
<evidence type="ECO:0000259" key="1">
    <source>
        <dbReference type="Pfam" id="PF00535"/>
    </source>
</evidence>
<dbReference type="InterPro" id="IPR029044">
    <property type="entry name" value="Nucleotide-diphossugar_trans"/>
</dbReference>
<dbReference type="EMBL" id="JAGQDG010000007">
    <property type="protein sequence ID" value="MBQ0937192.1"/>
    <property type="molecule type" value="Genomic_DNA"/>
</dbReference>
<keyword evidence="3" id="KW-1185">Reference proteome</keyword>
<evidence type="ECO:0000313" key="2">
    <source>
        <dbReference type="EMBL" id="MBQ0937192.1"/>
    </source>
</evidence>
<dbReference type="InterPro" id="IPR001173">
    <property type="entry name" value="Glyco_trans_2-like"/>
</dbReference>
<sequence>MIDVSIIVVNWNVRDLLRLCLQSLRDQAGLPMARMQVIVVDNASADGSAAMVRAEFPEVTLLANEDNLGFGKANNQALPLCTGRHVLLLNPDTVVLDGAIAKLVGLMDRQPEVAVAGCRLLNGDMTLQRWTGGAYPRLLNLANHYFFLDRVLPSSWRPMPLYLDRDVPENMEVDWVSGACMILRGSALGGRLFNPDYFMYGEDMELCHRLKQAGGQVLYTPEASIIHYQGESMKQQQGDVLLSSLKGPRQFYRQMRGGRGLWLYDFVTWAGFALRWALYALAGVVQGGERWRDKAASSRSMMHRAWKILVSP</sequence>
<organism evidence="2 3">
    <name type="scientific">Ideonella paludis</name>
    <dbReference type="NCBI Taxonomy" id="1233411"/>
    <lineage>
        <taxon>Bacteria</taxon>
        <taxon>Pseudomonadati</taxon>
        <taxon>Pseudomonadota</taxon>
        <taxon>Betaproteobacteria</taxon>
        <taxon>Burkholderiales</taxon>
        <taxon>Sphaerotilaceae</taxon>
        <taxon>Ideonella</taxon>
    </lineage>
</organism>
<dbReference type="PANTHER" id="PTHR43179:SF7">
    <property type="entry name" value="RHAMNOSYLTRANSFERASE WBBL"/>
    <property type="match status" value="1"/>
</dbReference>
<dbReference type="SUPFAM" id="SSF53448">
    <property type="entry name" value="Nucleotide-diphospho-sugar transferases"/>
    <property type="match status" value="1"/>
</dbReference>
<accession>A0ABS5E1C8</accession>
<reference evidence="2 3" key="1">
    <citation type="submission" date="2021-04" db="EMBL/GenBank/DDBJ databases">
        <title>The genome sequence of type strain Ideonella paludis KCTC 32238.</title>
        <authorList>
            <person name="Liu Y."/>
        </authorList>
    </citation>
    <scope>NUCLEOTIDE SEQUENCE [LARGE SCALE GENOMIC DNA]</scope>
    <source>
        <strain evidence="2 3">KCTC 32238</strain>
    </source>
</reference>
<dbReference type="Proteomes" id="UP000672097">
    <property type="component" value="Unassembled WGS sequence"/>
</dbReference>
<comment type="caution">
    <text evidence="2">The sequence shown here is derived from an EMBL/GenBank/DDBJ whole genome shotgun (WGS) entry which is preliminary data.</text>
</comment>
<protein>
    <submittedName>
        <fullName evidence="2">Glycosyltransferase family 2 protein</fullName>
    </submittedName>
</protein>
<feature type="domain" description="Glycosyltransferase 2-like" evidence="1">
    <location>
        <begin position="5"/>
        <end position="156"/>
    </location>
</feature>
<dbReference type="CDD" id="cd04186">
    <property type="entry name" value="GT_2_like_c"/>
    <property type="match status" value="1"/>
</dbReference>
<proteinExistence type="predicted"/>
<gene>
    <name evidence="2" type="ORF">KAK11_17835</name>
</gene>